<comment type="caution">
    <text evidence="1">The sequence shown here is derived from an EMBL/GenBank/DDBJ whole genome shotgun (WGS) entry which is preliminary data.</text>
</comment>
<evidence type="ECO:0000313" key="1">
    <source>
        <dbReference type="EMBL" id="MCG7508260.1"/>
    </source>
</evidence>
<dbReference type="RefSeq" id="WP_239369774.1">
    <property type="nucleotide sequence ID" value="NZ_JAKREW010000037.1"/>
</dbReference>
<organism evidence="1 2">
    <name type="scientific">Mesorhizobium retamae</name>
    <dbReference type="NCBI Taxonomy" id="2912854"/>
    <lineage>
        <taxon>Bacteria</taxon>
        <taxon>Pseudomonadati</taxon>
        <taxon>Pseudomonadota</taxon>
        <taxon>Alphaproteobacteria</taxon>
        <taxon>Hyphomicrobiales</taxon>
        <taxon>Phyllobacteriaceae</taxon>
        <taxon>Mesorhizobium</taxon>
    </lineage>
</organism>
<sequence>MTKLKKRGTLWRSRARRIETAIEASYFARRFGLTKEEAVSIIKDAAAPNTMERADAPPKRL</sequence>
<keyword evidence="2" id="KW-1185">Reference proteome</keyword>
<reference evidence="1 2" key="1">
    <citation type="submission" date="2022-02" db="EMBL/GenBank/DDBJ databases">
        <title>Draft genome sequence of Mezorhizobium retamae strain IRAMC:0171 isolated from Retama raetam nodules.</title>
        <authorList>
            <person name="Bengaied R."/>
            <person name="Sbissi I."/>
            <person name="Huber K."/>
            <person name="Ghodbane F."/>
            <person name="Nouioui I."/>
            <person name="Tarhouni M."/>
            <person name="Gtari M."/>
        </authorList>
    </citation>
    <scope>NUCLEOTIDE SEQUENCE [LARGE SCALE GENOMIC DNA]</scope>
    <source>
        <strain evidence="1 2">IRAMC:0171</strain>
    </source>
</reference>
<accession>A0ABS9QLP9</accession>
<name>A0ABS9QLP9_9HYPH</name>
<gene>
    <name evidence="1" type="ORF">L4923_24780</name>
</gene>
<evidence type="ECO:0008006" key="3">
    <source>
        <dbReference type="Google" id="ProtNLM"/>
    </source>
</evidence>
<dbReference type="EMBL" id="JAKREW010000037">
    <property type="protein sequence ID" value="MCG7508260.1"/>
    <property type="molecule type" value="Genomic_DNA"/>
</dbReference>
<dbReference type="Proteomes" id="UP001201701">
    <property type="component" value="Unassembled WGS sequence"/>
</dbReference>
<evidence type="ECO:0000313" key="2">
    <source>
        <dbReference type="Proteomes" id="UP001201701"/>
    </source>
</evidence>
<protein>
    <recommendedName>
        <fullName evidence="3">DUF3606 domain-containing protein</fullName>
    </recommendedName>
</protein>
<proteinExistence type="predicted"/>